<organism evidence="11 12">
    <name type="scientific">Pseudonocardia nematodicida</name>
    <dbReference type="NCBI Taxonomy" id="1206997"/>
    <lineage>
        <taxon>Bacteria</taxon>
        <taxon>Bacillati</taxon>
        <taxon>Actinomycetota</taxon>
        <taxon>Actinomycetes</taxon>
        <taxon>Pseudonocardiales</taxon>
        <taxon>Pseudonocardiaceae</taxon>
        <taxon>Pseudonocardia</taxon>
    </lineage>
</organism>
<gene>
    <name evidence="11" type="ORF">WIS52_29420</name>
</gene>
<evidence type="ECO:0000313" key="11">
    <source>
        <dbReference type="EMBL" id="MEQ3554606.1"/>
    </source>
</evidence>
<dbReference type="InterPro" id="IPR050763">
    <property type="entry name" value="ABC_transporter_ATP-binding"/>
</dbReference>
<accession>A0ABV1KJI3</accession>
<evidence type="ECO:0000256" key="7">
    <source>
        <dbReference type="ARBA" id="ARBA00023136"/>
    </source>
</evidence>
<dbReference type="SMART" id="SM00382">
    <property type="entry name" value="AAA"/>
    <property type="match status" value="1"/>
</dbReference>
<feature type="domain" description="ABC transporter" evidence="10">
    <location>
        <begin position="5"/>
        <end position="235"/>
    </location>
</feature>
<keyword evidence="5 11" id="KW-0067">ATP-binding</keyword>
<evidence type="ECO:0000256" key="6">
    <source>
        <dbReference type="ARBA" id="ARBA00022967"/>
    </source>
</evidence>
<dbReference type="Proteomes" id="UP001494902">
    <property type="component" value="Unassembled WGS sequence"/>
</dbReference>
<protein>
    <submittedName>
        <fullName evidence="11">ATP-binding cassette domain-containing protein</fullName>
    </submittedName>
</protein>
<evidence type="ECO:0000256" key="4">
    <source>
        <dbReference type="ARBA" id="ARBA00022741"/>
    </source>
</evidence>
<evidence type="ECO:0000256" key="8">
    <source>
        <dbReference type="ARBA" id="ARBA00023251"/>
    </source>
</evidence>
<evidence type="ECO:0000313" key="12">
    <source>
        <dbReference type="Proteomes" id="UP001494902"/>
    </source>
</evidence>
<comment type="similarity">
    <text evidence="9">Belongs to the ABC transporter superfamily. Drug exporter-1 (DrugE1) (TC 3.A.1.105) family.</text>
</comment>
<evidence type="ECO:0000256" key="5">
    <source>
        <dbReference type="ARBA" id="ARBA00022840"/>
    </source>
</evidence>
<evidence type="ECO:0000256" key="1">
    <source>
        <dbReference type="ARBA" id="ARBA00004413"/>
    </source>
</evidence>
<dbReference type="InterPro" id="IPR017871">
    <property type="entry name" value="ABC_transporter-like_CS"/>
</dbReference>
<sequence>MPDAIRATGLVKSYGSVRALDGVDLSVPEGTVLGLLGPNGAGKTTVVRVLTTLLVPDEGEATVAGIDVLRDPAGVRGRIGLSGQYAAVDEYLTGFENLEMVGRLYHLGRARARERARELLADFDLTDAADRPARTYSGGMRRRLDLAGALVADPPVLLLDEPTTGLDPRSRNDLWDVIRTLVSRGTTLLLTTQYLEEADALADEIVVIDHGRVIARGTADKLKAQVGGERLEVTTSASSDLESTAALLAPLGVGEPALDRHRRSLTMPVSGGVGVLRDALDRLRAAEVSVDDAGLRRPTLDDVFLTLTGHPVEKEEAAERAGDQERVA</sequence>
<keyword evidence="3" id="KW-1003">Cell membrane</keyword>
<dbReference type="PROSITE" id="PS00211">
    <property type="entry name" value="ABC_TRANSPORTER_1"/>
    <property type="match status" value="1"/>
</dbReference>
<dbReference type="Gene3D" id="3.40.50.300">
    <property type="entry name" value="P-loop containing nucleotide triphosphate hydrolases"/>
    <property type="match status" value="1"/>
</dbReference>
<dbReference type="InterPro" id="IPR027417">
    <property type="entry name" value="P-loop_NTPase"/>
</dbReference>
<proteinExistence type="inferred from homology"/>
<evidence type="ECO:0000256" key="9">
    <source>
        <dbReference type="ARBA" id="ARBA00049985"/>
    </source>
</evidence>
<comment type="caution">
    <text evidence="11">The sequence shown here is derived from an EMBL/GenBank/DDBJ whole genome shotgun (WGS) entry which is preliminary data.</text>
</comment>
<dbReference type="GO" id="GO:0005524">
    <property type="term" value="F:ATP binding"/>
    <property type="evidence" value="ECO:0007669"/>
    <property type="project" value="UniProtKB-KW"/>
</dbReference>
<dbReference type="PANTHER" id="PTHR42711">
    <property type="entry name" value="ABC TRANSPORTER ATP-BINDING PROTEIN"/>
    <property type="match status" value="1"/>
</dbReference>
<keyword evidence="6" id="KW-1278">Translocase</keyword>
<dbReference type="NCBIfam" id="TIGR01188">
    <property type="entry name" value="drrA"/>
    <property type="match status" value="1"/>
</dbReference>
<dbReference type="PANTHER" id="PTHR42711:SF19">
    <property type="entry name" value="DOXORUBICIN RESISTANCE ATP-BINDING PROTEIN DRRA"/>
    <property type="match status" value="1"/>
</dbReference>
<keyword evidence="8" id="KW-0046">Antibiotic resistance</keyword>
<comment type="subcellular location">
    <subcellularLocation>
        <location evidence="1">Cell membrane</location>
        <topology evidence="1">Peripheral membrane protein</topology>
        <orientation evidence="1">Cytoplasmic side</orientation>
    </subcellularLocation>
</comment>
<dbReference type="InterPro" id="IPR003593">
    <property type="entry name" value="AAA+_ATPase"/>
</dbReference>
<evidence type="ECO:0000256" key="3">
    <source>
        <dbReference type="ARBA" id="ARBA00022475"/>
    </source>
</evidence>
<keyword evidence="4" id="KW-0547">Nucleotide-binding</keyword>
<dbReference type="InterPro" id="IPR003439">
    <property type="entry name" value="ABC_transporter-like_ATP-bd"/>
</dbReference>
<name>A0ABV1KJI3_9PSEU</name>
<evidence type="ECO:0000259" key="10">
    <source>
        <dbReference type="PROSITE" id="PS50893"/>
    </source>
</evidence>
<reference evidence="11 12" key="1">
    <citation type="submission" date="2024-03" db="EMBL/GenBank/DDBJ databases">
        <title>Draft genome sequence of Pseudonocardia nematodicida JCM 31783.</title>
        <authorList>
            <person name="Butdee W."/>
            <person name="Duangmal K."/>
        </authorList>
    </citation>
    <scope>NUCLEOTIDE SEQUENCE [LARGE SCALE GENOMIC DNA]</scope>
    <source>
        <strain evidence="11 12">JCM 31783</strain>
    </source>
</reference>
<dbReference type="InterPro" id="IPR005894">
    <property type="entry name" value="DrrA"/>
</dbReference>
<dbReference type="RefSeq" id="WP_349301676.1">
    <property type="nucleotide sequence ID" value="NZ_JBEDNQ010000015.1"/>
</dbReference>
<evidence type="ECO:0000256" key="2">
    <source>
        <dbReference type="ARBA" id="ARBA00022448"/>
    </source>
</evidence>
<dbReference type="Pfam" id="PF00005">
    <property type="entry name" value="ABC_tran"/>
    <property type="match status" value="1"/>
</dbReference>
<keyword evidence="12" id="KW-1185">Reference proteome</keyword>
<keyword evidence="2" id="KW-0813">Transport</keyword>
<dbReference type="EMBL" id="JBEDNQ010000015">
    <property type="protein sequence ID" value="MEQ3554606.1"/>
    <property type="molecule type" value="Genomic_DNA"/>
</dbReference>
<dbReference type="SUPFAM" id="SSF52540">
    <property type="entry name" value="P-loop containing nucleoside triphosphate hydrolases"/>
    <property type="match status" value="1"/>
</dbReference>
<keyword evidence="7" id="KW-0472">Membrane</keyword>
<dbReference type="PROSITE" id="PS50893">
    <property type="entry name" value="ABC_TRANSPORTER_2"/>
    <property type="match status" value="1"/>
</dbReference>